<dbReference type="PANTHER" id="PTHR43792:SF1">
    <property type="entry name" value="N-ACETYLTRANSFERASE DOMAIN-CONTAINING PROTEIN"/>
    <property type="match status" value="1"/>
</dbReference>
<proteinExistence type="predicted"/>
<dbReference type="Pfam" id="PF13302">
    <property type="entry name" value="Acetyltransf_3"/>
    <property type="match status" value="2"/>
</dbReference>
<evidence type="ECO:0000313" key="2">
    <source>
        <dbReference type="EMBL" id="KXZ58027.1"/>
    </source>
</evidence>
<reference evidence="2 3" key="1">
    <citation type="submission" date="2016-01" db="EMBL/GenBank/DDBJ databases">
        <title>Use of Whole Genome Sequencing to ascertain that Brevibacterium massiliense (Roux, Raoult 2009) is a later heterotypic synonym of Brevibacterium ravenspurgense (Mages 2008).</title>
        <authorList>
            <person name="Bernier A.-M."/>
            <person name="Burdz T."/>
            <person name="Huynh C."/>
            <person name="Pachecho A.L."/>
            <person name="Wiebe D."/>
            <person name="Bonner C."/>
            <person name="Bernard K."/>
        </authorList>
    </citation>
    <scope>NUCLEOTIDE SEQUENCE [LARGE SCALE GENOMIC DNA]</scope>
    <source>
        <strain evidence="2 3">CCUG56047</strain>
    </source>
</reference>
<evidence type="ECO:0000313" key="3">
    <source>
        <dbReference type="Proteomes" id="UP000243589"/>
    </source>
</evidence>
<dbReference type="InterPro" id="IPR000182">
    <property type="entry name" value="GNAT_dom"/>
</dbReference>
<name>A0A150H7F5_9MICO</name>
<dbReference type="InterPro" id="IPR016181">
    <property type="entry name" value="Acyl_CoA_acyltransferase"/>
</dbReference>
<keyword evidence="2" id="KW-0012">Acyltransferase</keyword>
<feature type="domain" description="N-acetyltransferase" evidence="1">
    <location>
        <begin position="215"/>
        <end position="374"/>
    </location>
</feature>
<protein>
    <submittedName>
        <fullName evidence="2">Spermidine N(1)-acetyltransferase</fullName>
        <ecNumber evidence="2">2.3.1.57</ecNumber>
    </submittedName>
</protein>
<dbReference type="InterPro" id="IPR051531">
    <property type="entry name" value="N-acetyltransferase"/>
</dbReference>
<dbReference type="GO" id="GO:0004145">
    <property type="term" value="F:diamine N-acetyltransferase activity"/>
    <property type="evidence" value="ECO:0007669"/>
    <property type="project" value="UniProtKB-EC"/>
</dbReference>
<dbReference type="CDD" id="cd04301">
    <property type="entry name" value="NAT_SF"/>
    <property type="match status" value="1"/>
</dbReference>
<feature type="domain" description="N-acetyltransferase" evidence="1">
    <location>
        <begin position="40"/>
        <end position="203"/>
    </location>
</feature>
<evidence type="ECO:0000259" key="1">
    <source>
        <dbReference type="PROSITE" id="PS51186"/>
    </source>
</evidence>
<dbReference type="Gene3D" id="3.40.630.30">
    <property type="match status" value="2"/>
</dbReference>
<keyword evidence="3" id="KW-1185">Reference proteome</keyword>
<dbReference type="Proteomes" id="UP000243589">
    <property type="component" value="Unassembled WGS sequence"/>
</dbReference>
<accession>A0A150H7F5</accession>
<dbReference type="PATRIC" id="fig|479117.4.peg.1057"/>
<dbReference type="EMBL" id="LQQC01000010">
    <property type="protein sequence ID" value="KXZ58027.1"/>
    <property type="molecule type" value="Genomic_DNA"/>
</dbReference>
<dbReference type="AlphaFoldDB" id="A0A150H7F5"/>
<organism evidence="2 3">
    <name type="scientific">Brevibacterium ravenspurgense</name>
    <dbReference type="NCBI Taxonomy" id="479117"/>
    <lineage>
        <taxon>Bacteria</taxon>
        <taxon>Bacillati</taxon>
        <taxon>Actinomycetota</taxon>
        <taxon>Actinomycetes</taxon>
        <taxon>Micrococcales</taxon>
        <taxon>Brevibacteriaceae</taxon>
        <taxon>Brevibacterium</taxon>
    </lineage>
</organism>
<sequence>MFPVAHPTSLTKHASVSYPFYVRFSACWMPPPSRSPLRTLAYAPLSELDADAYAAGTKDEAVRRFGHLPESDYTPESVRWMIRDEVAEGLSSGTLAVLALADAETDRFVGSLVLFDVSSEAAEVGFWIHPDARGAGHARRGLELASRFARNSGLRTLTARTLLENKASQRCLTNAGFREVERAVGTTPAGQCEELFHYRRDLKPTAQWPLATERLRLRPHNADDAEWLHELYSRPDVARYLLDEPWTAEVTHDKLTERLAKTDIDGETGALALVIEHDGVPIGDVALWLTDHEHRQGEIGWVLDPAHGGQGFASEAVRAVLALGFDHYRLHRITAQMDARNSASAALARRVGLRLEAHHVQDWFSKGEWTDTLIFARLTSENIRR</sequence>
<keyword evidence="2" id="KW-0808">Transferase</keyword>
<comment type="caution">
    <text evidence="2">The sequence shown here is derived from an EMBL/GenBank/DDBJ whole genome shotgun (WGS) entry which is preliminary data.</text>
</comment>
<dbReference type="PANTHER" id="PTHR43792">
    <property type="entry name" value="GNAT FAMILY, PUTATIVE (AFU_ORTHOLOGUE AFUA_3G00765)-RELATED-RELATED"/>
    <property type="match status" value="1"/>
</dbReference>
<dbReference type="SUPFAM" id="SSF55729">
    <property type="entry name" value="Acyl-CoA N-acyltransferases (Nat)"/>
    <property type="match status" value="2"/>
</dbReference>
<gene>
    <name evidence="2" type="primary">speG</name>
    <name evidence="2" type="ORF">Bravens_01059</name>
</gene>
<dbReference type="EC" id="2.3.1.57" evidence="2"/>
<dbReference type="PROSITE" id="PS51186">
    <property type="entry name" value="GNAT"/>
    <property type="match status" value="2"/>
</dbReference>